<evidence type="ECO:0000256" key="1">
    <source>
        <dbReference type="SAM" id="SignalP"/>
    </source>
</evidence>
<keyword evidence="4" id="KW-1185">Reference proteome</keyword>
<accession>A0A7W9KR74</accession>
<reference evidence="3 4" key="1">
    <citation type="submission" date="2020-08" db="EMBL/GenBank/DDBJ databases">
        <title>Sequencing the genomes of 1000 actinobacteria strains.</title>
        <authorList>
            <person name="Klenk H.-P."/>
        </authorList>
    </citation>
    <scope>NUCLEOTIDE SEQUENCE [LARGE SCALE GENOMIC DNA]</scope>
    <source>
        <strain evidence="3 4">DSM 43851</strain>
    </source>
</reference>
<dbReference type="InterPro" id="IPR058502">
    <property type="entry name" value="PLL-like_beta-prop"/>
</dbReference>
<feature type="chain" id="PRO_5038991444" description="PLL-like beta propeller domain-containing protein" evidence="1">
    <location>
        <begin position="26"/>
        <end position="750"/>
    </location>
</feature>
<evidence type="ECO:0000313" key="3">
    <source>
        <dbReference type="EMBL" id="MBB5897225.1"/>
    </source>
</evidence>
<dbReference type="RefSeq" id="WP_184869676.1">
    <property type="nucleotide sequence ID" value="NZ_JACHIR010000002.1"/>
</dbReference>
<dbReference type="Proteomes" id="UP000585638">
    <property type="component" value="Unassembled WGS sequence"/>
</dbReference>
<dbReference type="Gene3D" id="2.120.10.70">
    <property type="entry name" value="Fucose-specific lectin"/>
    <property type="match status" value="1"/>
</dbReference>
<sequence>MHRKMIGALAAAVFALTAVTTVAHAPAAHADAAGRGGDFVPLPSTPAVLDTRSGTGGISTQVGAAATVSFPVLGVGQVPATGVGSVLVRVGLLNPTATTFAELWPDGTARPNITMISAVAGEQISNTAVVKVGANGKIDLYNNAGKTDVVVEVQGYFKAEQGTTGGGFVPLTHSRLIDTRSGLGTTTGTIAAGASRTVTITGSLVPTGSAAAMVNLLVPGAANPGWLSVTPVGGNSRPVFNFEKGSTQSAAVLSLPANGQVTFTNRGPDAINLVVNVEGYWTSSSTQGAGYRQVASRLLNTRSVGTGQPLAANATIDVQVGGTNGLPTRGIAGAHLNLVVTPEDAGYLKAWPVGQAEPSVSVMDFNAGDWRDNSLVLTPGTDGKIRIRNGSSGTIHLIVDLLGWYSNPQAAVPVAQNTRMTAMQAAPVAGATVGTLEYAYVDNAGRVVEGHQSDVDNFGSVQWTVISGNEAFTGQPSLTQLANGKIQVGAQYTDGGDIWADTQTAAGVQTWSPWADFGGSMASPPVTSKLSDGTVVDFAVDADGKLWAYAQTGSVPFWKNLGDQDLVSGISVVQVRDGLRVFGLNGAGSLRSIEYYNDGTLSAWSDLGGFGLSGQPAVVVRPGFLLQVFARSADGTIVTKLANSDGSWPADFQPVGTFVAAGAPAAIMDPALGRLAVVVRGTDNEIYHVWETATGSNTWGDWTKTVAATDPAATDPGVAPYLNSNGQSWMITFRNANGAVRFYDRQLPSA</sequence>
<feature type="domain" description="PLL-like beta propeller" evidence="2">
    <location>
        <begin position="570"/>
        <end position="711"/>
    </location>
</feature>
<comment type="caution">
    <text evidence="3">The sequence shown here is derived from an EMBL/GenBank/DDBJ whole genome shotgun (WGS) entry which is preliminary data.</text>
</comment>
<dbReference type="Pfam" id="PF26607">
    <property type="entry name" value="DUF8189"/>
    <property type="match status" value="1"/>
</dbReference>
<feature type="signal peptide" evidence="1">
    <location>
        <begin position="1"/>
        <end position="25"/>
    </location>
</feature>
<evidence type="ECO:0000313" key="4">
    <source>
        <dbReference type="Proteomes" id="UP000585638"/>
    </source>
</evidence>
<proteinExistence type="predicted"/>
<dbReference type="AlphaFoldDB" id="A0A7W9KR74"/>
<organism evidence="3 4">
    <name type="scientific">Kutzneria kofuensis</name>
    <dbReference type="NCBI Taxonomy" id="103725"/>
    <lineage>
        <taxon>Bacteria</taxon>
        <taxon>Bacillati</taxon>
        <taxon>Actinomycetota</taxon>
        <taxon>Actinomycetes</taxon>
        <taxon>Pseudonocardiales</taxon>
        <taxon>Pseudonocardiaceae</taxon>
        <taxon>Kutzneria</taxon>
    </lineage>
</organism>
<protein>
    <recommendedName>
        <fullName evidence="2">PLL-like beta propeller domain-containing protein</fullName>
    </recommendedName>
</protein>
<name>A0A7W9KR74_9PSEU</name>
<evidence type="ECO:0000259" key="2">
    <source>
        <dbReference type="Pfam" id="PF26607"/>
    </source>
</evidence>
<dbReference type="EMBL" id="JACHIR010000002">
    <property type="protein sequence ID" value="MBB5897225.1"/>
    <property type="molecule type" value="Genomic_DNA"/>
</dbReference>
<dbReference type="SUPFAM" id="SSF89372">
    <property type="entry name" value="Fucose-specific lectin"/>
    <property type="match status" value="2"/>
</dbReference>
<gene>
    <name evidence="3" type="ORF">BJ998_008484</name>
</gene>
<keyword evidence="1" id="KW-0732">Signal</keyword>